<accession>A0A9P8CK78</accession>
<comment type="subcellular location">
    <subcellularLocation>
        <location evidence="1 9">Nucleus</location>
    </subcellularLocation>
</comment>
<evidence type="ECO:0000256" key="3">
    <source>
        <dbReference type="ARBA" id="ARBA00019614"/>
    </source>
</evidence>
<gene>
    <name evidence="9" type="primary">MED16</name>
    <name evidence="12" type="ORF">F5Z01DRAFT_471681</name>
</gene>
<evidence type="ECO:0000256" key="6">
    <source>
        <dbReference type="ARBA" id="ARBA00023163"/>
    </source>
</evidence>
<evidence type="ECO:0000259" key="10">
    <source>
        <dbReference type="Pfam" id="PF11635"/>
    </source>
</evidence>
<dbReference type="InterPro" id="IPR021665">
    <property type="entry name" value="Mediator_Med16_N"/>
</dbReference>
<sequence>MAIMLNNDMPMSLDNTGGDMADLFGDATGLPLPPASKQLESRLDWLRCRGCCKTIAWSKIGTIASITPNGQEIEIRYLHTRPDNGEWDLSDPIVSPLLRGSPENPLVHLEWAETNNPELAVFDNTGRVAIIVFAHTVNQSWLTRSWNDDAVDAAQAIAGSYWLPVNPSTGGSAGDKARQSFNVSYGPATKAGGGKDWSYESSFIHADSVSHPQGGRSALLTVTMSGMVKMFWMQGSNQPEETRLELESFGNSDELITHAAFTAEKKYVELAYITTSRQLKLVKIDVQWGAQQVQSGGHQGTRHTLKLSAKNWAMTQLPSETVEDISTPHMTQMLLMPSILDDSGKNMVPPLIISIRARSSGHGSFAPTNQSVINRWEAVEKPHALCSALEKMRLQRNGAASEVASSMQLQPLEQIVLDKCVVGVQSAQFGKVIILAFSDGSSQYRDRFTFAELYAERSLETVHHLRQVGWTFPDDCQCQQIAFSPSHCSMIQLGDNGKVHWSKLTCGQDDLGSSMKDGQTYAATIAGLTIAAATCVKYSTSFDDVIAVARPYHANRPRMVADWFQELTRILSVQTDYVPDQQPDALLKNAQLAPILSIGVSLGYHGDLRPRSFQSKFALLCCTIRNVAFNITIATNAPFPVASRKSLLDDHEIVDFLASTIKWSLDLLSWISSSLFELLHDAEFMARLTPERAAEMGPYLEKQGEVALQLLMCSTSRAFLASLCRKIAYMGQTTNKAMEYYQLHPHVQSSQSGQGGQAGKDTPGMRAAFVKLRKVFAQSPIKVGDFEKLNQLISQGIAQAYDAFLPKMAKSQSQALKGKEEDEAIKALRAMFETQMLTATVPVPGFLPLLRKLFHVDLPAYRKTTDMARLFFDEYSMLTVQGDESAIKGVRLSHIDAFSKQVTRMDAKKQWRRCVRCTSIMEDHGNTRSPGLTFMAAQMRRCPCSGSWALLPAGKVDA</sequence>
<comment type="subunit">
    <text evidence="9">Component of the Mediator complex.</text>
</comment>
<dbReference type="InterPro" id="IPR048338">
    <property type="entry name" value="Mediator_Med16"/>
</dbReference>
<keyword evidence="13" id="KW-1185">Reference proteome</keyword>
<dbReference type="GO" id="GO:0045893">
    <property type="term" value="P:positive regulation of DNA-templated transcription"/>
    <property type="evidence" value="ECO:0007669"/>
    <property type="project" value="TreeGrafter"/>
</dbReference>
<evidence type="ECO:0000256" key="2">
    <source>
        <dbReference type="ARBA" id="ARBA00006543"/>
    </source>
</evidence>
<name>A0A9P8CK78_9HYPO</name>
<organism evidence="12 13">
    <name type="scientific">Emericellopsis atlantica</name>
    <dbReference type="NCBI Taxonomy" id="2614577"/>
    <lineage>
        <taxon>Eukaryota</taxon>
        <taxon>Fungi</taxon>
        <taxon>Dikarya</taxon>
        <taxon>Ascomycota</taxon>
        <taxon>Pezizomycotina</taxon>
        <taxon>Sordariomycetes</taxon>
        <taxon>Hypocreomycetidae</taxon>
        <taxon>Hypocreales</taxon>
        <taxon>Bionectriaceae</taxon>
        <taxon>Emericellopsis</taxon>
    </lineage>
</organism>
<feature type="domain" description="Mediator complex subunit 16 C-terminal" evidence="11">
    <location>
        <begin position="862"/>
        <end position="949"/>
    </location>
</feature>
<evidence type="ECO:0000259" key="11">
    <source>
        <dbReference type="Pfam" id="PF20719"/>
    </source>
</evidence>
<keyword evidence="6 9" id="KW-0804">Transcription</keyword>
<evidence type="ECO:0000256" key="5">
    <source>
        <dbReference type="ARBA" id="ARBA00023159"/>
    </source>
</evidence>
<evidence type="ECO:0000313" key="12">
    <source>
        <dbReference type="EMBL" id="KAG9249660.1"/>
    </source>
</evidence>
<comment type="function">
    <text evidence="9">Component of the Mediator complex, a coactivator involved in the regulated transcription of nearly all RNA polymerase II-dependent genes. Mediator functions as a bridge to convey information from gene-specific regulatory proteins to the basal RNA polymerase II transcription machinery. Mediator is recruited to promoters by direct interactions with regulatory proteins and serves as a scaffold for the assembly of a functional preinitiation complex with RNA polymerase II and the general transcription factors.</text>
</comment>
<evidence type="ECO:0000256" key="9">
    <source>
        <dbReference type="RuleBase" id="RU364149"/>
    </source>
</evidence>
<comment type="caution">
    <text evidence="12">The sequence shown here is derived from an EMBL/GenBank/DDBJ whole genome shotgun (WGS) entry which is preliminary data.</text>
</comment>
<proteinExistence type="inferred from homology"/>
<keyword evidence="5 9" id="KW-0010">Activator</keyword>
<dbReference type="OrthoDB" id="4139168at2759"/>
<dbReference type="Pfam" id="PF20719">
    <property type="entry name" value="Med16_C"/>
    <property type="match status" value="1"/>
</dbReference>
<evidence type="ECO:0000256" key="4">
    <source>
        <dbReference type="ARBA" id="ARBA00023015"/>
    </source>
</evidence>
<dbReference type="Proteomes" id="UP000887229">
    <property type="component" value="Unassembled WGS sequence"/>
</dbReference>
<dbReference type="PANTHER" id="PTHR13224">
    <property type="entry name" value="THYROID HORMONE RECEPTOR-ASSOCIATED PROTEIN-RELATED"/>
    <property type="match status" value="1"/>
</dbReference>
<comment type="similarity">
    <text evidence="2 9">Belongs to the Mediator complex subunit 16 family.</text>
</comment>
<evidence type="ECO:0000313" key="13">
    <source>
        <dbReference type="Proteomes" id="UP000887229"/>
    </source>
</evidence>
<dbReference type="EMBL" id="MU251295">
    <property type="protein sequence ID" value="KAG9249660.1"/>
    <property type="molecule type" value="Genomic_DNA"/>
</dbReference>
<protein>
    <recommendedName>
        <fullName evidence="3 9">Mediator of RNA polymerase II transcription subunit 16</fullName>
    </recommendedName>
    <alternativeName>
        <fullName evidence="8 9">Mediator complex subunit 16</fullName>
    </alternativeName>
</protein>
<dbReference type="InterPro" id="IPR048339">
    <property type="entry name" value="Mediator_Med16_C"/>
</dbReference>
<dbReference type="AlphaFoldDB" id="A0A9P8CK78"/>
<evidence type="ECO:0000256" key="7">
    <source>
        <dbReference type="ARBA" id="ARBA00023242"/>
    </source>
</evidence>
<feature type="domain" description="Mediator complex subunit Med16 N-terminal" evidence="10">
    <location>
        <begin position="180"/>
        <end position="474"/>
    </location>
</feature>
<dbReference type="Pfam" id="PF11635">
    <property type="entry name" value="Med16_N"/>
    <property type="match status" value="1"/>
</dbReference>
<evidence type="ECO:0000256" key="8">
    <source>
        <dbReference type="ARBA" id="ARBA00032015"/>
    </source>
</evidence>
<evidence type="ECO:0000256" key="1">
    <source>
        <dbReference type="ARBA" id="ARBA00004123"/>
    </source>
</evidence>
<dbReference type="GO" id="GO:0016592">
    <property type="term" value="C:mediator complex"/>
    <property type="evidence" value="ECO:0007669"/>
    <property type="project" value="InterPro"/>
</dbReference>
<dbReference type="PANTHER" id="PTHR13224:SF6">
    <property type="entry name" value="MEDIATOR OF RNA POLYMERASE II TRANSCRIPTION SUBUNIT 16"/>
    <property type="match status" value="1"/>
</dbReference>
<keyword evidence="7 9" id="KW-0539">Nucleus</keyword>
<keyword evidence="4 9" id="KW-0805">Transcription regulation</keyword>
<reference evidence="12" key="1">
    <citation type="journal article" date="2021" name="IMA Fungus">
        <title>Genomic characterization of three marine fungi, including Emericellopsis atlantica sp. nov. with signatures of a generalist lifestyle and marine biomass degradation.</title>
        <authorList>
            <person name="Hagestad O.C."/>
            <person name="Hou L."/>
            <person name="Andersen J.H."/>
            <person name="Hansen E.H."/>
            <person name="Altermark B."/>
            <person name="Li C."/>
            <person name="Kuhnert E."/>
            <person name="Cox R.J."/>
            <person name="Crous P.W."/>
            <person name="Spatafora J.W."/>
            <person name="Lail K."/>
            <person name="Amirebrahimi M."/>
            <person name="Lipzen A."/>
            <person name="Pangilinan J."/>
            <person name="Andreopoulos W."/>
            <person name="Hayes R.D."/>
            <person name="Ng V."/>
            <person name="Grigoriev I.V."/>
            <person name="Jackson S.A."/>
            <person name="Sutton T.D.S."/>
            <person name="Dobson A.D.W."/>
            <person name="Rama T."/>
        </authorList>
    </citation>
    <scope>NUCLEOTIDE SEQUENCE</scope>
    <source>
        <strain evidence="12">TS7</strain>
    </source>
</reference>